<dbReference type="EMBL" id="LFOD01000022">
    <property type="protein sequence ID" value="KMV16242.1"/>
    <property type="molecule type" value="Genomic_DNA"/>
</dbReference>
<dbReference type="InterPro" id="IPR036691">
    <property type="entry name" value="Endo/exonu/phosph_ase_sf"/>
</dbReference>
<keyword evidence="3" id="KW-0255">Endonuclease</keyword>
<protein>
    <submittedName>
        <fullName evidence="3">Endonuclease</fullName>
    </submittedName>
</protein>
<keyword evidence="3" id="KW-0378">Hydrolase</keyword>
<keyword evidence="1" id="KW-0812">Transmembrane</keyword>
<evidence type="ECO:0000313" key="3">
    <source>
        <dbReference type="EMBL" id="KMV16242.1"/>
    </source>
</evidence>
<dbReference type="Gene3D" id="3.60.10.10">
    <property type="entry name" value="Endonuclease/exonuclease/phosphatase"/>
    <property type="match status" value="1"/>
</dbReference>
<dbReference type="AlphaFoldDB" id="A0A0J8U5C0"/>
<organism evidence="3 4">
    <name type="scientific">Mycolicibacterium conceptionense</name>
    <dbReference type="NCBI Taxonomy" id="451644"/>
    <lineage>
        <taxon>Bacteria</taxon>
        <taxon>Bacillati</taxon>
        <taxon>Actinomycetota</taxon>
        <taxon>Actinomycetes</taxon>
        <taxon>Mycobacteriales</taxon>
        <taxon>Mycobacteriaceae</taxon>
        <taxon>Mycolicibacterium</taxon>
    </lineage>
</organism>
<feature type="domain" description="Endonuclease/exonuclease/phosphatase" evidence="2">
    <location>
        <begin position="98"/>
        <end position="304"/>
    </location>
</feature>
<comment type="caution">
    <text evidence="3">The sequence shown here is derived from an EMBL/GenBank/DDBJ whole genome shotgun (WGS) entry which is preliminary data.</text>
</comment>
<keyword evidence="1" id="KW-0472">Membrane</keyword>
<dbReference type="Pfam" id="PF03372">
    <property type="entry name" value="Exo_endo_phos"/>
    <property type="match status" value="1"/>
</dbReference>
<dbReference type="RefSeq" id="WP_043367769.1">
    <property type="nucleotide sequence ID" value="NZ_AGSZ01000052.1"/>
</dbReference>
<proteinExistence type="predicted"/>
<evidence type="ECO:0000313" key="4">
    <source>
        <dbReference type="Proteomes" id="UP000037594"/>
    </source>
</evidence>
<keyword evidence="3" id="KW-0540">Nuclease</keyword>
<keyword evidence="1" id="KW-1133">Transmembrane helix</keyword>
<dbReference type="Proteomes" id="UP000037594">
    <property type="component" value="Unassembled WGS sequence"/>
</dbReference>
<evidence type="ECO:0000256" key="1">
    <source>
        <dbReference type="SAM" id="Phobius"/>
    </source>
</evidence>
<dbReference type="OrthoDB" id="2340043at2"/>
<evidence type="ECO:0000259" key="2">
    <source>
        <dbReference type="Pfam" id="PF03372"/>
    </source>
</evidence>
<sequence length="320" mass="33797">MIRILATLFGVVAAGAAVVGLAVRYVPLGRHGTVLLATASPYLMLAAPIAVLLLMLGRRWVLTALAVVLTLTVALIQVPQYLGPEQVTARSAPVRVFTSNLGMGLGDPAAVVAAAKRAADIVVLQELTPEAADGVIAAGLENTFGHRIFDPEPMAGGLGIWSRFPLTDSAHVPGYSMVMLRTRVHVPDVAVAPILVGVHFAAPWPQPIESWRKDMEKFPTMLRELAGEAGPGAVIVAGDFNATHDMLPFRELLDTGYRDAAEQAGAGMIRTFPVGTRRVPAVGIDHVLLRNADATAVRTELVPGADHMALIADVVVPQES</sequence>
<feature type="transmembrane region" description="Helical" evidence="1">
    <location>
        <begin position="32"/>
        <end position="54"/>
    </location>
</feature>
<name>A0A0J8U5C0_9MYCO</name>
<reference evidence="3 4" key="1">
    <citation type="submission" date="2015-06" db="EMBL/GenBank/DDBJ databases">
        <title>Genome sequence of Mycobacterium conceptionense strain MLE.</title>
        <authorList>
            <person name="Greninger A.L."/>
            <person name="Cunningham G."/>
            <person name="Chiu C.Y."/>
            <person name="Miller S."/>
        </authorList>
    </citation>
    <scope>NUCLEOTIDE SEQUENCE [LARGE SCALE GENOMIC DNA]</scope>
    <source>
        <strain evidence="3 4">MLE</strain>
    </source>
</reference>
<gene>
    <name evidence="3" type="ORF">ACT17_21095</name>
</gene>
<dbReference type="GO" id="GO:0004519">
    <property type="term" value="F:endonuclease activity"/>
    <property type="evidence" value="ECO:0007669"/>
    <property type="project" value="UniProtKB-KW"/>
</dbReference>
<feature type="transmembrane region" description="Helical" evidence="1">
    <location>
        <begin position="61"/>
        <end position="82"/>
    </location>
</feature>
<dbReference type="SUPFAM" id="SSF56219">
    <property type="entry name" value="DNase I-like"/>
    <property type="match status" value="1"/>
</dbReference>
<dbReference type="PATRIC" id="fig|451644.5.peg.4362"/>
<accession>A0A0J8U5C0</accession>
<dbReference type="InterPro" id="IPR005135">
    <property type="entry name" value="Endo/exonuclease/phosphatase"/>
</dbReference>